<sequence>MQEEVFHNGEPFKTRPGGGKIMDLGRLSSGFHRARWLAELAIAMDEAEATARKLLYTSHAYDEAAALLPAITAARQEIRSLQLGGWRAPVQQIGSKRIGLGNYSSD</sequence>
<protein>
    <submittedName>
        <fullName evidence="1">Uncharacterized protein</fullName>
    </submittedName>
</protein>
<proteinExistence type="predicted"/>
<dbReference type="AlphaFoldDB" id="A0A6G7YRL5"/>
<organism evidence="1 2">
    <name type="scientific">Sphingomonas piscis</name>
    <dbReference type="NCBI Taxonomy" id="2714943"/>
    <lineage>
        <taxon>Bacteria</taxon>
        <taxon>Pseudomonadati</taxon>
        <taxon>Pseudomonadota</taxon>
        <taxon>Alphaproteobacteria</taxon>
        <taxon>Sphingomonadales</taxon>
        <taxon>Sphingomonadaceae</taxon>
        <taxon>Sphingomonas</taxon>
    </lineage>
</organism>
<evidence type="ECO:0000313" key="1">
    <source>
        <dbReference type="EMBL" id="QIK79388.1"/>
    </source>
</evidence>
<dbReference type="RefSeq" id="WP_166411776.1">
    <property type="nucleotide sequence ID" value="NZ_CP049869.1"/>
</dbReference>
<dbReference type="Proteomes" id="UP000503222">
    <property type="component" value="Chromosome"/>
</dbReference>
<reference evidence="1 2" key="1">
    <citation type="submission" date="2020-03" db="EMBL/GenBank/DDBJ databases">
        <title>Sphingomonas sp. nov., isolated from fish.</title>
        <authorList>
            <person name="Hyun D.-W."/>
            <person name="Bae J.-W."/>
        </authorList>
    </citation>
    <scope>NUCLEOTIDE SEQUENCE [LARGE SCALE GENOMIC DNA]</scope>
    <source>
        <strain evidence="1 2">HDW15B</strain>
    </source>
</reference>
<evidence type="ECO:0000313" key="2">
    <source>
        <dbReference type="Proteomes" id="UP000503222"/>
    </source>
</evidence>
<dbReference type="KEGG" id="spii:G7077_11225"/>
<gene>
    <name evidence="1" type="ORF">G7077_11225</name>
</gene>
<keyword evidence="2" id="KW-1185">Reference proteome</keyword>
<accession>A0A6G7YRL5</accession>
<dbReference type="EMBL" id="CP049869">
    <property type="protein sequence ID" value="QIK79388.1"/>
    <property type="molecule type" value="Genomic_DNA"/>
</dbReference>
<name>A0A6G7YRL5_9SPHN</name>